<evidence type="ECO:0000256" key="3">
    <source>
        <dbReference type="ARBA" id="ARBA00011245"/>
    </source>
</evidence>
<feature type="signal peptide" evidence="7">
    <location>
        <begin position="1"/>
        <end position="20"/>
    </location>
</feature>
<dbReference type="AlphaFoldDB" id="A0A7L9QE55"/>
<evidence type="ECO:0000256" key="7">
    <source>
        <dbReference type="SAM" id="SignalP"/>
    </source>
</evidence>
<evidence type="ECO:0000256" key="1">
    <source>
        <dbReference type="ARBA" id="ARBA00002053"/>
    </source>
</evidence>
<evidence type="ECO:0000256" key="2">
    <source>
        <dbReference type="ARBA" id="ARBA00006370"/>
    </source>
</evidence>
<protein>
    <submittedName>
        <fullName evidence="9">Putative extracellular protein CSOL_057</fullName>
    </submittedName>
</protein>
<keyword evidence="5 7" id="KW-0732">Signal</keyword>
<proteinExistence type="evidence at transcript level"/>
<name>A0A7L9QE55_9CHLO</name>
<comment type="subunit">
    <text evidence="3">Monomer.</text>
</comment>
<dbReference type="Gene3D" id="2.60.40.770">
    <property type="match status" value="1"/>
</dbReference>
<reference evidence="9" key="1">
    <citation type="journal article" date="2020" name="Microb. Ecol.">
        <title>The Under-explored Extracellular Proteome of Aero-Terrestrial Microalgae Provides Clues on Different Mechanisms of Desiccation Tolerance in Non-Model Organisms.</title>
        <authorList>
            <person name="Gonzalez-Hourcade M."/>
            <person name="Del Campo E.M."/>
            <person name="Casano L.M."/>
        </authorList>
    </citation>
    <scope>NUCLEOTIDE SEQUENCE</scope>
    <source>
        <strain evidence="9">SAG 216-12</strain>
    </source>
</reference>
<evidence type="ECO:0000259" key="8">
    <source>
        <dbReference type="SMART" id="SM00737"/>
    </source>
</evidence>
<feature type="domain" description="MD-2-related lipid-recognition" evidence="8">
    <location>
        <begin position="23"/>
        <end position="139"/>
    </location>
</feature>
<evidence type="ECO:0000256" key="5">
    <source>
        <dbReference type="ARBA" id="ARBA00022729"/>
    </source>
</evidence>
<dbReference type="InterPro" id="IPR003172">
    <property type="entry name" value="ML_dom"/>
</dbReference>
<organism evidence="9">
    <name type="scientific">Pseudococcomyxa simplex</name>
    <dbReference type="NCBI Taxonomy" id="464287"/>
    <lineage>
        <taxon>Eukaryota</taxon>
        <taxon>Viridiplantae</taxon>
        <taxon>Chlorophyta</taxon>
        <taxon>core chlorophytes</taxon>
        <taxon>Trebouxiophyceae</taxon>
        <taxon>Chlorellales</taxon>
        <taxon>Oocystaceae</taxon>
        <taxon>Pseudococcomyxa</taxon>
    </lineage>
</organism>
<dbReference type="SUPFAM" id="SSF81296">
    <property type="entry name" value="E set domains"/>
    <property type="match status" value="1"/>
</dbReference>
<dbReference type="GO" id="GO:0032934">
    <property type="term" value="F:sterol binding"/>
    <property type="evidence" value="ECO:0007669"/>
    <property type="project" value="InterPro"/>
</dbReference>
<dbReference type="EMBL" id="MT438886">
    <property type="protein sequence ID" value="QOL01133.1"/>
    <property type="molecule type" value="mRNA"/>
</dbReference>
<dbReference type="SMART" id="SM00737">
    <property type="entry name" value="ML"/>
    <property type="match status" value="1"/>
</dbReference>
<dbReference type="InterPro" id="IPR039670">
    <property type="entry name" value="NPC2-like"/>
</dbReference>
<dbReference type="PANTHER" id="PTHR11306">
    <property type="entry name" value="NIEMANN PICK TYPE C2 PROTEIN NPC2-RELATED"/>
    <property type="match status" value="1"/>
</dbReference>
<dbReference type="PROSITE" id="PS51257">
    <property type="entry name" value="PROKAR_LIPOPROTEIN"/>
    <property type="match status" value="1"/>
</dbReference>
<evidence type="ECO:0000313" key="9">
    <source>
        <dbReference type="EMBL" id="QOL01133.1"/>
    </source>
</evidence>
<dbReference type="InterPro" id="IPR014756">
    <property type="entry name" value="Ig_E-set"/>
</dbReference>
<dbReference type="GO" id="GO:0015918">
    <property type="term" value="P:sterol transport"/>
    <property type="evidence" value="ECO:0007669"/>
    <property type="project" value="InterPro"/>
</dbReference>
<comment type="similarity">
    <text evidence="2">Belongs to the NPC2 family.</text>
</comment>
<evidence type="ECO:0000256" key="6">
    <source>
        <dbReference type="ARBA" id="ARBA00023055"/>
    </source>
</evidence>
<keyword evidence="4" id="KW-0813">Transport</keyword>
<evidence type="ECO:0000256" key="4">
    <source>
        <dbReference type="ARBA" id="ARBA00022448"/>
    </source>
</evidence>
<dbReference type="Pfam" id="PF02221">
    <property type="entry name" value="E1_DerP2_DerF2"/>
    <property type="match status" value="1"/>
</dbReference>
<dbReference type="PANTHER" id="PTHR11306:SF0">
    <property type="entry name" value="PHOSPHATIDYLGLYCEROL_PHOSPHATIDYLINOSITOL TRANSFER PROTEIN"/>
    <property type="match status" value="1"/>
</dbReference>
<feature type="chain" id="PRO_5029632770" evidence="7">
    <location>
        <begin position="21"/>
        <end position="157"/>
    </location>
</feature>
<comment type="function">
    <text evidence="1">Catalyzes the intermembrane transfer of phosphatidylglycerol and phosphatidylinositol.</text>
</comment>
<sequence>MKSQACIALLCLIVLQGCSAFSWKPCTDVESKSSIKDVGLTPDPPFPGSTAQFTIDATADVEIAAGTLDISVAYHGFPIYSESKDLCDKTECPVKKGPVKVALEEPFPIITPPGPYTVRITAKGKGNDAPQLFCLDVDFNVVPQGSATQQNIRPESS</sequence>
<keyword evidence="6" id="KW-0445">Lipid transport</keyword>
<accession>A0A7L9QE55</accession>